<dbReference type="InterPro" id="IPR011990">
    <property type="entry name" value="TPR-like_helical_dom_sf"/>
</dbReference>
<dbReference type="OrthoDB" id="1717827at2759"/>
<proteinExistence type="inferred from homology"/>
<dbReference type="eggNOG" id="KOG4197">
    <property type="taxonomic scope" value="Eukaryota"/>
</dbReference>
<sequence length="494" mass="56187">MDKMALRHLSRPRDIVKRSTKKYIDEPLYHRLFKDGGTEVSVRQQLNQFLKGTKHVFKWEVGDTIKKLRTRGLYYPALKLSEVMEERGMNKTVSDQAIHLDLVAKARGITAGESYFVGLPETSKTELTYGSLLNCYCKELVTEKAEGLLSKMKELNITLSSMSYNSLMTLYTKTGQHEKVPAMIQEMKAENVMPDSYTYNVWMRALAANNDVSGVERVIDEMNRDGRVAPDWTTYSNMASIYVDAQLSEKAEKALQELEIKNTQRDFKAYQFLITLYGRLGKLTEVYRIWRSLRLAIPKTTNVAYLNMIQVLVKLNDVPGAEALFKEWQANCSTYDIRIVNVMIGAYAKEGLIEKAKELREKAPRRGGKPNAKTWEIFMDYYVKSGNSTQALECISKAVTIGKGDGGKWLPSQETIRTLMSQFEKKKDVNGAENLVEILKKGTDDIGADVFEPLIRTYAAAGKSHPAMRRRLKMENVEVNEATKKLLDEVSQDE</sequence>
<gene>
    <name evidence="4" type="ordered locus">AALP_Aa2g037700</name>
</gene>
<feature type="repeat" description="PPR" evidence="3">
    <location>
        <begin position="160"/>
        <end position="194"/>
    </location>
</feature>
<dbReference type="AlphaFoldDB" id="A0A087HF60"/>
<dbReference type="PANTHER" id="PTHR45717">
    <property type="entry name" value="OS12G0527900 PROTEIN"/>
    <property type="match status" value="1"/>
</dbReference>
<keyword evidence="2" id="KW-0677">Repeat</keyword>
<dbReference type="GO" id="GO:0003729">
    <property type="term" value="F:mRNA binding"/>
    <property type="evidence" value="ECO:0007669"/>
    <property type="project" value="EnsemblPlants"/>
</dbReference>
<dbReference type="GO" id="GO:0005739">
    <property type="term" value="C:mitochondrion"/>
    <property type="evidence" value="ECO:0007669"/>
    <property type="project" value="TreeGrafter"/>
</dbReference>
<keyword evidence="5" id="KW-1185">Reference proteome</keyword>
<dbReference type="Proteomes" id="UP000029120">
    <property type="component" value="Chromosome 2"/>
</dbReference>
<dbReference type="Pfam" id="PF01535">
    <property type="entry name" value="PPR"/>
    <property type="match status" value="3"/>
</dbReference>
<feature type="repeat" description="PPR" evidence="3">
    <location>
        <begin position="195"/>
        <end position="229"/>
    </location>
</feature>
<evidence type="ECO:0000313" key="5">
    <source>
        <dbReference type="Proteomes" id="UP000029120"/>
    </source>
</evidence>
<dbReference type="PANTHER" id="PTHR45717:SF14">
    <property type="entry name" value="LARGE RIBOSOMAL SUBUNIT PROTEIN ML101 (RPPR4)"/>
    <property type="match status" value="1"/>
</dbReference>
<evidence type="ECO:0000313" key="4">
    <source>
        <dbReference type="EMBL" id="KFK40762.1"/>
    </source>
</evidence>
<organism evidence="4 5">
    <name type="scientific">Arabis alpina</name>
    <name type="common">Alpine rock-cress</name>
    <dbReference type="NCBI Taxonomy" id="50452"/>
    <lineage>
        <taxon>Eukaryota</taxon>
        <taxon>Viridiplantae</taxon>
        <taxon>Streptophyta</taxon>
        <taxon>Embryophyta</taxon>
        <taxon>Tracheophyta</taxon>
        <taxon>Spermatophyta</taxon>
        <taxon>Magnoliopsida</taxon>
        <taxon>eudicotyledons</taxon>
        <taxon>Gunneridae</taxon>
        <taxon>Pentapetalae</taxon>
        <taxon>rosids</taxon>
        <taxon>malvids</taxon>
        <taxon>Brassicales</taxon>
        <taxon>Brassicaceae</taxon>
        <taxon>Arabideae</taxon>
        <taxon>Arabis</taxon>
    </lineage>
</organism>
<dbReference type="FunFam" id="1.25.40.10:FF:000541">
    <property type="entry name" value="Pentatricopeptide repeat-containing protein"/>
    <property type="match status" value="1"/>
</dbReference>
<accession>A0A087HF60</accession>
<evidence type="ECO:0000256" key="2">
    <source>
        <dbReference type="ARBA" id="ARBA00022737"/>
    </source>
</evidence>
<feature type="repeat" description="PPR" evidence="3">
    <location>
        <begin position="336"/>
        <end position="370"/>
    </location>
</feature>
<dbReference type="OMA" id="MRHFEQE"/>
<dbReference type="FunFam" id="1.25.40.10:FF:000443">
    <property type="entry name" value="Pentatricopeptide repeat-containing protein"/>
    <property type="match status" value="1"/>
</dbReference>
<name>A0A087HF60_ARAAL</name>
<evidence type="ECO:0000256" key="3">
    <source>
        <dbReference type="PROSITE-ProRule" id="PRU00708"/>
    </source>
</evidence>
<comment type="similarity">
    <text evidence="1">Belongs to the PPR family. P subfamily.</text>
</comment>
<dbReference type="InterPro" id="IPR002885">
    <property type="entry name" value="PPR_rpt"/>
</dbReference>
<evidence type="ECO:0000256" key="1">
    <source>
        <dbReference type="ARBA" id="ARBA00007626"/>
    </source>
</evidence>
<dbReference type="Gene3D" id="1.25.40.10">
    <property type="entry name" value="Tetratricopeptide repeat domain"/>
    <property type="match status" value="3"/>
</dbReference>
<reference evidence="5" key="1">
    <citation type="journal article" date="2015" name="Nat. Plants">
        <title>Genome expansion of Arabis alpina linked with retrotransposition and reduced symmetric DNA methylation.</title>
        <authorList>
            <person name="Willing E.M."/>
            <person name="Rawat V."/>
            <person name="Mandakova T."/>
            <person name="Maumus F."/>
            <person name="James G.V."/>
            <person name="Nordstroem K.J."/>
            <person name="Becker C."/>
            <person name="Warthmann N."/>
            <person name="Chica C."/>
            <person name="Szarzynska B."/>
            <person name="Zytnicki M."/>
            <person name="Albani M.C."/>
            <person name="Kiefer C."/>
            <person name="Bergonzi S."/>
            <person name="Castaings L."/>
            <person name="Mateos J.L."/>
            <person name="Berns M.C."/>
            <person name="Bujdoso N."/>
            <person name="Piofczyk T."/>
            <person name="de Lorenzo L."/>
            <person name="Barrero-Sicilia C."/>
            <person name="Mateos I."/>
            <person name="Piednoel M."/>
            <person name="Hagmann J."/>
            <person name="Chen-Min-Tao R."/>
            <person name="Iglesias-Fernandez R."/>
            <person name="Schuster S.C."/>
            <person name="Alonso-Blanco C."/>
            <person name="Roudier F."/>
            <person name="Carbonero P."/>
            <person name="Paz-Ares J."/>
            <person name="Davis S.J."/>
            <person name="Pecinka A."/>
            <person name="Quesneville H."/>
            <person name="Colot V."/>
            <person name="Lysak M.A."/>
            <person name="Weigel D."/>
            <person name="Coupland G."/>
            <person name="Schneeberger K."/>
        </authorList>
    </citation>
    <scope>NUCLEOTIDE SEQUENCE [LARGE SCALE GENOMIC DNA]</scope>
    <source>
        <strain evidence="5">cv. Pajares</strain>
    </source>
</reference>
<dbReference type="NCBIfam" id="TIGR00756">
    <property type="entry name" value="PPR"/>
    <property type="match status" value="4"/>
</dbReference>
<dbReference type="SUPFAM" id="SSF48452">
    <property type="entry name" value="TPR-like"/>
    <property type="match status" value="1"/>
</dbReference>
<dbReference type="PROSITE" id="PS51375">
    <property type="entry name" value="PPR"/>
    <property type="match status" value="4"/>
</dbReference>
<evidence type="ECO:0008006" key="6">
    <source>
        <dbReference type="Google" id="ProtNLM"/>
    </source>
</evidence>
<feature type="repeat" description="PPR" evidence="3">
    <location>
        <begin position="125"/>
        <end position="159"/>
    </location>
</feature>
<dbReference type="Pfam" id="PF13041">
    <property type="entry name" value="PPR_2"/>
    <property type="match status" value="1"/>
</dbReference>
<protein>
    <recommendedName>
        <fullName evidence="6">Pentacotripeptide-repeat region of PRORP domain-containing protein</fullName>
    </recommendedName>
</protein>
<dbReference type="Gramene" id="KFK40762">
    <property type="protein sequence ID" value="KFK40762"/>
    <property type="gene ID" value="AALP_AA2G037700"/>
</dbReference>
<dbReference type="EMBL" id="CM002870">
    <property type="protein sequence ID" value="KFK40762.1"/>
    <property type="molecule type" value="Genomic_DNA"/>
</dbReference>